<dbReference type="RefSeq" id="WP_010170807.1">
    <property type="nucleotide sequence ID" value="NZ_LDYG01000004.1"/>
</dbReference>
<proteinExistence type="inferred from homology"/>
<dbReference type="STRING" id="1150625.Q75_01575"/>
<reference evidence="2 3" key="1">
    <citation type="journal article" date="2016" name="Front. Microbiol.">
        <title>Microevolution Analysis of Bacillus coahuilensis Unveils Differences in Phosphorus Acquisition Strategies and Their Regulation.</title>
        <authorList>
            <person name="Gomez-Lunar Z."/>
            <person name="Hernandez-Gonzalez I."/>
            <person name="Rodriguez-Torres M.D."/>
            <person name="Souza V."/>
            <person name="Olmedo-Alvarez G."/>
        </authorList>
    </citation>
    <scope>NUCLEOTIDE SEQUENCE [LARGE SCALE GENOMIC DNA]</scope>
    <source>
        <strain evidence="3">p1.1.43</strain>
    </source>
</reference>
<dbReference type="HAMAP" id="MF_00829">
    <property type="entry name" value="UPF0435"/>
    <property type="match status" value="1"/>
</dbReference>
<organism evidence="2 3">
    <name type="scientific">Bacillus coahuilensis p1.1.43</name>
    <dbReference type="NCBI Taxonomy" id="1150625"/>
    <lineage>
        <taxon>Bacteria</taxon>
        <taxon>Bacillati</taxon>
        <taxon>Bacillota</taxon>
        <taxon>Bacilli</taxon>
        <taxon>Bacillales</taxon>
        <taxon>Bacillaceae</taxon>
        <taxon>Bacillus</taxon>
    </lineage>
</organism>
<dbReference type="InterPro" id="IPR009507">
    <property type="entry name" value="UPF0435"/>
</dbReference>
<comment type="similarity">
    <text evidence="1">Belongs to the UPF0435 family.</text>
</comment>
<protein>
    <recommendedName>
        <fullName evidence="1">UPF0435 protein Q75_01575</fullName>
    </recommendedName>
</protein>
<dbReference type="Proteomes" id="UP000074108">
    <property type="component" value="Unassembled WGS sequence"/>
</dbReference>
<evidence type="ECO:0000313" key="2">
    <source>
        <dbReference type="EMBL" id="KUP09020.1"/>
    </source>
</evidence>
<name>A0A147KC22_9BACI</name>
<gene>
    <name evidence="2" type="ORF">Q75_01575</name>
</gene>
<accession>A0A147KC22</accession>
<comment type="caution">
    <text evidence="2">The sequence shown here is derived from an EMBL/GenBank/DDBJ whole genome shotgun (WGS) entry which is preliminary data.</text>
</comment>
<dbReference type="OrthoDB" id="2361695at2"/>
<dbReference type="Pfam" id="PF06569">
    <property type="entry name" value="DUF1128"/>
    <property type="match status" value="1"/>
</dbReference>
<evidence type="ECO:0000256" key="1">
    <source>
        <dbReference type="HAMAP-Rule" id="MF_00829"/>
    </source>
</evidence>
<dbReference type="AlphaFoldDB" id="A0A147KC22"/>
<evidence type="ECO:0000313" key="3">
    <source>
        <dbReference type="Proteomes" id="UP000074108"/>
    </source>
</evidence>
<keyword evidence="3" id="KW-1185">Reference proteome</keyword>
<sequence length="73" mass="8445">MDLTTKSPENIHYMITEIKQKLKMVNDSALNAENFSNSSYDDVKDLYNFVIKKNSFSPNEMQAIVEELGNLRK</sequence>
<dbReference type="EMBL" id="LDYG01000004">
    <property type="protein sequence ID" value="KUP09020.1"/>
    <property type="molecule type" value="Genomic_DNA"/>
</dbReference>
<dbReference type="PATRIC" id="fig|1150625.3.peg.329"/>